<dbReference type="EMBL" id="CM042017">
    <property type="protein sequence ID" value="KAI3690372.1"/>
    <property type="molecule type" value="Genomic_DNA"/>
</dbReference>
<keyword evidence="2" id="KW-1185">Reference proteome</keyword>
<sequence length="75" mass="7850">MTHSTTHKAFSPASSTCASLVAIVTLTGPSLSHTGKERSSSNFAGIGDNGTGIFVEEDVLRLDVKVEDSRPAVME</sequence>
<protein>
    <submittedName>
        <fullName evidence="1">Uncharacterized protein</fullName>
    </submittedName>
</protein>
<dbReference type="Proteomes" id="UP001055811">
    <property type="component" value="Linkage Group LG09"/>
</dbReference>
<organism evidence="1 2">
    <name type="scientific">Cichorium intybus</name>
    <name type="common">Chicory</name>
    <dbReference type="NCBI Taxonomy" id="13427"/>
    <lineage>
        <taxon>Eukaryota</taxon>
        <taxon>Viridiplantae</taxon>
        <taxon>Streptophyta</taxon>
        <taxon>Embryophyta</taxon>
        <taxon>Tracheophyta</taxon>
        <taxon>Spermatophyta</taxon>
        <taxon>Magnoliopsida</taxon>
        <taxon>eudicotyledons</taxon>
        <taxon>Gunneridae</taxon>
        <taxon>Pentapetalae</taxon>
        <taxon>asterids</taxon>
        <taxon>campanulids</taxon>
        <taxon>Asterales</taxon>
        <taxon>Asteraceae</taxon>
        <taxon>Cichorioideae</taxon>
        <taxon>Cichorieae</taxon>
        <taxon>Cichoriinae</taxon>
        <taxon>Cichorium</taxon>
    </lineage>
</organism>
<name>A0ACB8YYK4_CICIN</name>
<evidence type="ECO:0000313" key="1">
    <source>
        <dbReference type="EMBL" id="KAI3690372.1"/>
    </source>
</evidence>
<proteinExistence type="predicted"/>
<accession>A0ACB8YYK4</accession>
<evidence type="ECO:0000313" key="2">
    <source>
        <dbReference type="Proteomes" id="UP001055811"/>
    </source>
</evidence>
<gene>
    <name evidence="1" type="ORF">L2E82_48396</name>
</gene>
<reference evidence="2" key="1">
    <citation type="journal article" date="2022" name="Mol. Ecol. Resour.">
        <title>The genomes of chicory, endive, great burdock and yacon provide insights into Asteraceae palaeo-polyploidization history and plant inulin production.</title>
        <authorList>
            <person name="Fan W."/>
            <person name="Wang S."/>
            <person name="Wang H."/>
            <person name="Wang A."/>
            <person name="Jiang F."/>
            <person name="Liu H."/>
            <person name="Zhao H."/>
            <person name="Xu D."/>
            <person name="Zhang Y."/>
        </authorList>
    </citation>
    <scope>NUCLEOTIDE SEQUENCE [LARGE SCALE GENOMIC DNA]</scope>
    <source>
        <strain evidence="2">cv. Punajuju</strain>
    </source>
</reference>
<reference evidence="1 2" key="2">
    <citation type="journal article" date="2022" name="Mol. Ecol. Resour.">
        <title>The genomes of chicory, endive, great burdock and yacon provide insights into Asteraceae paleo-polyploidization history and plant inulin production.</title>
        <authorList>
            <person name="Fan W."/>
            <person name="Wang S."/>
            <person name="Wang H."/>
            <person name="Wang A."/>
            <person name="Jiang F."/>
            <person name="Liu H."/>
            <person name="Zhao H."/>
            <person name="Xu D."/>
            <person name="Zhang Y."/>
        </authorList>
    </citation>
    <scope>NUCLEOTIDE SEQUENCE [LARGE SCALE GENOMIC DNA]</scope>
    <source>
        <strain evidence="2">cv. Punajuju</strain>
        <tissue evidence="1">Leaves</tissue>
    </source>
</reference>
<comment type="caution">
    <text evidence="1">The sequence shown here is derived from an EMBL/GenBank/DDBJ whole genome shotgun (WGS) entry which is preliminary data.</text>
</comment>